<feature type="non-terminal residue" evidence="3">
    <location>
        <position position="1"/>
    </location>
</feature>
<reference evidence="3" key="1">
    <citation type="submission" date="2025-08" db="UniProtKB">
        <authorList>
            <consortium name="RefSeq"/>
        </authorList>
    </citation>
    <scope>IDENTIFICATION</scope>
    <source>
        <tissue evidence="3">Testes</tissue>
    </source>
</reference>
<dbReference type="GeneID" id="102807093"/>
<proteinExistence type="predicted"/>
<sequence length="154" mass="18024">TSHQCTCYEYQAYCTNPDTNQGMNWIDANKYCLSLPGGVGLATIDKKGTHKGIKKSIPLEWKGDLCNWGFWIGFRDMRNPPRLPRHKRHPEYFSWFFQMCSYYEDWAVDQPNDNHSNDEDGQNCVQLWYKPGRKGAYDDEYCSEKKGFVCQIAK</sequence>
<dbReference type="Gene3D" id="3.10.100.10">
    <property type="entry name" value="Mannose-Binding Protein A, subunit A"/>
    <property type="match status" value="1"/>
</dbReference>
<dbReference type="Proteomes" id="UP000694865">
    <property type="component" value="Unplaced"/>
</dbReference>
<feature type="non-terminal residue" evidence="3">
    <location>
        <position position="154"/>
    </location>
</feature>
<evidence type="ECO:0000313" key="2">
    <source>
        <dbReference type="Proteomes" id="UP000694865"/>
    </source>
</evidence>
<dbReference type="RefSeq" id="XP_006813708.1">
    <property type="nucleotide sequence ID" value="XM_006813645.1"/>
</dbReference>
<dbReference type="Pfam" id="PF00059">
    <property type="entry name" value="Lectin_C"/>
    <property type="match status" value="1"/>
</dbReference>
<dbReference type="InterPro" id="IPR016186">
    <property type="entry name" value="C-type_lectin-like/link_sf"/>
</dbReference>
<keyword evidence="2" id="KW-1185">Reference proteome</keyword>
<evidence type="ECO:0000313" key="3">
    <source>
        <dbReference type="RefSeq" id="XP_006813708.1"/>
    </source>
</evidence>
<dbReference type="SMART" id="SM00034">
    <property type="entry name" value="CLECT"/>
    <property type="match status" value="1"/>
</dbReference>
<dbReference type="PROSITE" id="PS50041">
    <property type="entry name" value="C_TYPE_LECTIN_2"/>
    <property type="match status" value="1"/>
</dbReference>
<dbReference type="InterPro" id="IPR016187">
    <property type="entry name" value="CTDL_fold"/>
</dbReference>
<evidence type="ECO:0000259" key="1">
    <source>
        <dbReference type="PROSITE" id="PS50041"/>
    </source>
</evidence>
<name>A0ABM0M117_SACKO</name>
<gene>
    <name evidence="3" type="primary">LOC102807093</name>
</gene>
<dbReference type="SUPFAM" id="SSF56436">
    <property type="entry name" value="C-type lectin-like"/>
    <property type="match status" value="1"/>
</dbReference>
<dbReference type="InterPro" id="IPR001304">
    <property type="entry name" value="C-type_lectin-like"/>
</dbReference>
<feature type="domain" description="C-type lectin" evidence="1">
    <location>
        <begin position="10"/>
        <end position="151"/>
    </location>
</feature>
<protein>
    <submittedName>
        <fullName evidence="3">Uncharacterized protein LOC102807093</fullName>
    </submittedName>
</protein>
<accession>A0ABM0M117</accession>
<organism evidence="2 3">
    <name type="scientific">Saccoglossus kowalevskii</name>
    <name type="common">Acorn worm</name>
    <dbReference type="NCBI Taxonomy" id="10224"/>
    <lineage>
        <taxon>Eukaryota</taxon>
        <taxon>Metazoa</taxon>
        <taxon>Hemichordata</taxon>
        <taxon>Enteropneusta</taxon>
        <taxon>Harrimaniidae</taxon>
        <taxon>Saccoglossus</taxon>
    </lineage>
</organism>